<name>A0A6B3IMK0_STAAU</name>
<keyword evidence="3" id="KW-0233">DNA recombination</keyword>
<evidence type="ECO:0000259" key="5">
    <source>
        <dbReference type="PROSITE" id="PS51898"/>
    </source>
</evidence>
<dbReference type="InterPro" id="IPR011010">
    <property type="entry name" value="DNA_brk_join_enz"/>
</dbReference>
<dbReference type="GO" id="GO:0003677">
    <property type="term" value="F:DNA binding"/>
    <property type="evidence" value="ECO:0007669"/>
    <property type="project" value="UniProtKB-UniRule"/>
</dbReference>
<dbReference type="InterPro" id="IPR050090">
    <property type="entry name" value="Tyrosine_recombinase_XerCD"/>
</dbReference>
<dbReference type="Pfam" id="PF00589">
    <property type="entry name" value="Phage_integrase"/>
    <property type="match status" value="1"/>
</dbReference>
<organism evidence="7">
    <name type="scientific">Staphylococcus aureus</name>
    <dbReference type="NCBI Taxonomy" id="1280"/>
    <lineage>
        <taxon>Bacteria</taxon>
        <taxon>Bacillati</taxon>
        <taxon>Bacillota</taxon>
        <taxon>Bacilli</taxon>
        <taxon>Bacillales</taxon>
        <taxon>Staphylococcaceae</taxon>
        <taxon>Staphylococcus</taxon>
    </lineage>
</organism>
<accession>A0A6B3IMK0</accession>
<dbReference type="Gene3D" id="1.10.150.130">
    <property type="match status" value="1"/>
</dbReference>
<dbReference type="InterPro" id="IPR013762">
    <property type="entry name" value="Integrase-like_cat_sf"/>
</dbReference>
<dbReference type="PANTHER" id="PTHR30349:SF64">
    <property type="entry name" value="PROPHAGE INTEGRASE INTD-RELATED"/>
    <property type="match status" value="1"/>
</dbReference>
<dbReference type="EMBL" id="JAAGRA010000019">
    <property type="protein sequence ID" value="NEF40100.1"/>
    <property type="molecule type" value="Genomic_DNA"/>
</dbReference>
<evidence type="ECO:0000256" key="1">
    <source>
        <dbReference type="ARBA" id="ARBA00008857"/>
    </source>
</evidence>
<dbReference type="AlphaFoldDB" id="A0A6B3IMK0"/>
<sequence>MSVNKYGKGKWYYDFGHEGKRYKKKGFTTKREAVQAESIARNKVMKGFVINNKTSFIAYYNDWIKVNKEGVITDKAYATFKNAINQFKTFLEVENLSNLVLSDLNSTFYRKFIKWYGSNHSTETVRKIHNCLKQSIDDAIQEGLIHKDPTYKVVVKGTIPAQREEEKFMSIKDFINLKEYVSKTPVQSYLFIYILIITGGRFGEVQRLCTSDLDYKNCTIHLPGTKTETSDRTVDIPKTDMKILKNTLAEMPISLSTQLFNTGTSLITHNAVTKVMQRYCLEKRIGKYTLHSIRHTHCSYLLHNEVSIYYISKRLGHKSIKTTMDVYSHLLDEIEQKEKEKALDALENMTGTLN</sequence>
<dbReference type="PANTHER" id="PTHR30349">
    <property type="entry name" value="PHAGE INTEGRASE-RELATED"/>
    <property type="match status" value="1"/>
</dbReference>
<dbReference type="CDD" id="cd01189">
    <property type="entry name" value="INT_ICEBs1_C_like"/>
    <property type="match status" value="1"/>
</dbReference>
<feature type="domain" description="Tyr recombinase" evidence="5">
    <location>
        <begin position="164"/>
        <end position="341"/>
    </location>
</feature>
<dbReference type="GO" id="GO:0006310">
    <property type="term" value="P:DNA recombination"/>
    <property type="evidence" value="ECO:0007669"/>
    <property type="project" value="UniProtKB-KW"/>
</dbReference>
<dbReference type="PROSITE" id="PS51900">
    <property type="entry name" value="CB"/>
    <property type="match status" value="1"/>
</dbReference>
<dbReference type="InterPro" id="IPR002104">
    <property type="entry name" value="Integrase_catalytic"/>
</dbReference>
<gene>
    <name evidence="7" type="ORF">G0004_06330</name>
</gene>
<dbReference type="GO" id="GO:0015074">
    <property type="term" value="P:DNA integration"/>
    <property type="evidence" value="ECO:0007669"/>
    <property type="project" value="InterPro"/>
</dbReference>
<feature type="domain" description="Core-binding (CB)" evidence="6">
    <location>
        <begin position="51"/>
        <end position="140"/>
    </location>
</feature>
<dbReference type="PROSITE" id="PS51898">
    <property type="entry name" value="TYR_RECOMBINASE"/>
    <property type="match status" value="1"/>
</dbReference>
<dbReference type="InterPro" id="IPR025269">
    <property type="entry name" value="SAM-like_dom"/>
</dbReference>
<comment type="caution">
    <text evidence="7">The sequence shown here is derived from an EMBL/GenBank/DDBJ whole genome shotgun (WGS) entry which is preliminary data.</text>
</comment>
<dbReference type="RefSeq" id="WP_163994448.1">
    <property type="nucleotide sequence ID" value="NZ_JAAGPW010000048.1"/>
</dbReference>
<protein>
    <submittedName>
        <fullName evidence="7">Site-specific integrase</fullName>
    </submittedName>
</protein>
<dbReference type="SUPFAM" id="SSF56349">
    <property type="entry name" value="DNA breaking-rejoining enzymes"/>
    <property type="match status" value="1"/>
</dbReference>
<dbReference type="Pfam" id="PF13102">
    <property type="entry name" value="Phage_int_SAM_5"/>
    <property type="match status" value="1"/>
</dbReference>
<keyword evidence="2 4" id="KW-0238">DNA-binding</keyword>
<comment type="similarity">
    <text evidence="1">Belongs to the 'phage' integrase family.</text>
</comment>
<evidence type="ECO:0000313" key="7">
    <source>
        <dbReference type="EMBL" id="NEF40100.1"/>
    </source>
</evidence>
<dbReference type="Gene3D" id="1.10.443.10">
    <property type="entry name" value="Intergrase catalytic core"/>
    <property type="match status" value="1"/>
</dbReference>
<dbReference type="InterPro" id="IPR044068">
    <property type="entry name" value="CB"/>
</dbReference>
<dbReference type="InterPro" id="IPR010998">
    <property type="entry name" value="Integrase_recombinase_N"/>
</dbReference>
<evidence type="ECO:0000259" key="6">
    <source>
        <dbReference type="PROSITE" id="PS51900"/>
    </source>
</evidence>
<proteinExistence type="inferred from homology"/>
<reference evidence="7" key="1">
    <citation type="journal article" date="2020" name="Antimicrob. Agents Chemother.">
        <title>Novel insights into the classification of staphylococcal beta-lactamases in relation to the cefazolin inoculum effect.</title>
        <authorList>
            <person name="Carvajal L.P."/>
            <person name="Rincon S."/>
            <person name="Echeverri A."/>
            <person name="Porras J."/>
            <person name="Rios R."/>
            <person name="Ordonez K."/>
            <person name="Seas C."/>
            <person name="Gomez-Villegas S."/>
            <person name="Diaz L."/>
            <person name="Arias C.A."/>
            <person name="Reyes J."/>
        </authorList>
    </citation>
    <scope>NUCLEOTIDE SEQUENCE</scope>
    <source>
        <strain evidence="7">5420</strain>
    </source>
</reference>
<evidence type="ECO:0000256" key="3">
    <source>
        <dbReference type="ARBA" id="ARBA00023172"/>
    </source>
</evidence>
<evidence type="ECO:0000256" key="2">
    <source>
        <dbReference type="ARBA" id="ARBA00023125"/>
    </source>
</evidence>
<evidence type="ECO:0000256" key="4">
    <source>
        <dbReference type="PROSITE-ProRule" id="PRU01248"/>
    </source>
</evidence>